<gene>
    <name evidence="3" type="ORF">EXIGLDRAFT_716239</name>
</gene>
<accession>A0A166BUV1</accession>
<keyword evidence="2" id="KW-0732">Signal</keyword>
<feature type="region of interest" description="Disordered" evidence="1">
    <location>
        <begin position="21"/>
        <end position="97"/>
    </location>
</feature>
<dbReference type="InterPro" id="IPR051057">
    <property type="entry name" value="PI-PLC_domain"/>
</dbReference>
<dbReference type="Proteomes" id="UP000077266">
    <property type="component" value="Unassembled WGS sequence"/>
</dbReference>
<proteinExistence type="predicted"/>
<dbReference type="InParanoid" id="A0A166BUV1"/>
<sequence>MRSFGRLAVAATLALSFVAAAPTCSTPPPPPPPETSTLPPPPPETTVAPPPPPPETTAPPPPPPETTTPAPPPPPETTAAPPPPPEPQSDMSCNGHPSLCDKSFGDVVFIGAHDSYAVDKGISISSVASNQYIDVPSQLNMGVRLLQAQTHLSDDVLHVCHTSCALYDGGSLEDYFKTISTWLSDDANKNEVLTLVVTNNENIDVTVWADIFKSSGLEQFVYTPPKPAMGRGDWPKMSELIGAGTRVVVFMDYTSDTSKVPYILPEFDNMWENKYDETDGNWPCVLDRVNGDAGGKLGMMNHFLDKSILGILIPDREGAEGTNSVDSITKNAATCEALGDNLKVTHVLLDWVDKGQAIEAGRKLNGIS</sequence>
<protein>
    <submittedName>
        <fullName evidence="3">PLC-like phosphodiesterase</fullName>
    </submittedName>
</protein>
<dbReference type="Pfam" id="PF26146">
    <property type="entry name" value="PI-PLC_X"/>
    <property type="match status" value="1"/>
</dbReference>
<dbReference type="Gene3D" id="3.20.20.190">
    <property type="entry name" value="Phosphatidylinositol (PI) phosphodiesterase"/>
    <property type="match status" value="1"/>
</dbReference>
<feature type="compositionally biased region" description="Pro residues" evidence="1">
    <location>
        <begin position="25"/>
        <end position="87"/>
    </location>
</feature>
<evidence type="ECO:0000256" key="2">
    <source>
        <dbReference type="SAM" id="SignalP"/>
    </source>
</evidence>
<keyword evidence="4" id="KW-1185">Reference proteome</keyword>
<reference evidence="3 4" key="1">
    <citation type="journal article" date="2016" name="Mol. Biol. Evol.">
        <title>Comparative Genomics of Early-Diverging Mushroom-Forming Fungi Provides Insights into the Origins of Lignocellulose Decay Capabilities.</title>
        <authorList>
            <person name="Nagy L.G."/>
            <person name="Riley R."/>
            <person name="Tritt A."/>
            <person name="Adam C."/>
            <person name="Daum C."/>
            <person name="Floudas D."/>
            <person name="Sun H."/>
            <person name="Yadav J.S."/>
            <person name="Pangilinan J."/>
            <person name="Larsson K.H."/>
            <person name="Matsuura K."/>
            <person name="Barry K."/>
            <person name="Labutti K."/>
            <person name="Kuo R."/>
            <person name="Ohm R.A."/>
            <person name="Bhattacharya S.S."/>
            <person name="Shirouzu T."/>
            <person name="Yoshinaga Y."/>
            <person name="Martin F.M."/>
            <person name="Grigoriev I.V."/>
            <person name="Hibbett D.S."/>
        </authorList>
    </citation>
    <scope>NUCLEOTIDE SEQUENCE [LARGE SCALE GENOMIC DNA]</scope>
    <source>
        <strain evidence="3 4">HHB12029</strain>
    </source>
</reference>
<dbReference type="GO" id="GO:0006629">
    <property type="term" value="P:lipid metabolic process"/>
    <property type="evidence" value="ECO:0007669"/>
    <property type="project" value="InterPro"/>
</dbReference>
<dbReference type="AlphaFoldDB" id="A0A166BUV1"/>
<name>A0A166BUV1_EXIGL</name>
<evidence type="ECO:0000313" key="4">
    <source>
        <dbReference type="Proteomes" id="UP000077266"/>
    </source>
</evidence>
<dbReference type="SUPFAM" id="SSF51695">
    <property type="entry name" value="PLC-like phosphodiesterases"/>
    <property type="match status" value="1"/>
</dbReference>
<feature type="chain" id="PRO_5007871370" evidence="2">
    <location>
        <begin position="21"/>
        <end position="368"/>
    </location>
</feature>
<dbReference type="GO" id="GO:0008081">
    <property type="term" value="F:phosphoric diester hydrolase activity"/>
    <property type="evidence" value="ECO:0007669"/>
    <property type="project" value="InterPro"/>
</dbReference>
<feature type="signal peptide" evidence="2">
    <location>
        <begin position="1"/>
        <end position="20"/>
    </location>
</feature>
<dbReference type="OrthoDB" id="7984201at2759"/>
<dbReference type="PANTHER" id="PTHR13593:SF140">
    <property type="entry name" value="PLC-LIKE PHOSPHODIESTERASE"/>
    <property type="match status" value="1"/>
</dbReference>
<evidence type="ECO:0000256" key="1">
    <source>
        <dbReference type="SAM" id="MobiDB-lite"/>
    </source>
</evidence>
<dbReference type="InterPro" id="IPR017946">
    <property type="entry name" value="PLC-like_Pdiesterase_TIM-brl"/>
</dbReference>
<evidence type="ECO:0000313" key="3">
    <source>
        <dbReference type="EMBL" id="KZW04250.1"/>
    </source>
</evidence>
<dbReference type="PANTHER" id="PTHR13593">
    <property type="match status" value="1"/>
</dbReference>
<organism evidence="3 4">
    <name type="scientific">Exidia glandulosa HHB12029</name>
    <dbReference type="NCBI Taxonomy" id="1314781"/>
    <lineage>
        <taxon>Eukaryota</taxon>
        <taxon>Fungi</taxon>
        <taxon>Dikarya</taxon>
        <taxon>Basidiomycota</taxon>
        <taxon>Agaricomycotina</taxon>
        <taxon>Agaricomycetes</taxon>
        <taxon>Auriculariales</taxon>
        <taxon>Exidiaceae</taxon>
        <taxon>Exidia</taxon>
    </lineage>
</organism>
<dbReference type="EMBL" id="KV425882">
    <property type="protein sequence ID" value="KZW04250.1"/>
    <property type="molecule type" value="Genomic_DNA"/>
</dbReference>
<dbReference type="PRINTS" id="PR01217">
    <property type="entry name" value="PRICHEXTENSN"/>
</dbReference>